<dbReference type="NCBIfam" id="TIGR04056">
    <property type="entry name" value="OMP_RagA_SusC"/>
    <property type="match status" value="1"/>
</dbReference>
<dbReference type="EMBL" id="SPPK01000004">
    <property type="protein sequence ID" value="TFU88910.1"/>
    <property type="molecule type" value="Genomic_DNA"/>
</dbReference>
<dbReference type="GO" id="GO:0009279">
    <property type="term" value="C:cell outer membrane"/>
    <property type="evidence" value="ECO:0007669"/>
    <property type="project" value="UniProtKB-SubCell"/>
</dbReference>
<evidence type="ECO:0000256" key="12">
    <source>
        <dbReference type="SAM" id="SignalP"/>
    </source>
</evidence>
<evidence type="ECO:0000313" key="15">
    <source>
        <dbReference type="Proteomes" id="UP000298285"/>
    </source>
</evidence>
<evidence type="ECO:0000256" key="2">
    <source>
        <dbReference type="ARBA" id="ARBA00022448"/>
    </source>
</evidence>
<comment type="subcellular location">
    <subcellularLocation>
        <location evidence="1 10">Cell outer membrane</location>
        <topology evidence="1 10">Multi-pass membrane protein</topology>
    </subcellularLocation>
</comment>
<evidence type="ECO:0000313" key="14">
    <source>
        <dbReference type="EMBL" id="TFU88910.1"/>
    </source>
</evidence>
<feature type="domain" description="Secretin/TonB short N-terminal" evidence="13">
    <location>
        <begin position="50"/>
        <end position="101"/>
    </location>
</feature>
<keyword evidence="9 10" id="KW-0998">Cell outer membrane</keyword>
<reference evidence="14 15" key="1">
    <citation type="submission" date="2019-03" db="EMBL/GenBank/DDBJ databases">
        <title>Diversity of the mouse oral microbiome.</title>
        <authorList>
            <person name="Joseph S."/>
            <person name="Aduse-Opoku J."/>
            <person name="Curtis M."/>
            <person name="Wade W."/>
            <person name="Hashim A."/>
        </authorList>
    </citation>
    <scope>NUCLEOTIDE SEQUENCE [LARGE SCALE GENOMIC DNA]</scope>
    <source>
        <strain evidence="14 15">P11</strain>
    </source>
</reference>
<dbReference type="FunFam" id="2.60.40.1120:FF:000003">
    <property type="entry name" value="Outer membrane protein Omp121"/>
    <property type="match status" value="1"/>
</dbReference>
<dbReference type="SUPFAM" id="SSF49464">
    <property type="entry name" value="Carboxypeptidase regulatory domain-like"/>
    <property type="match status" value="1"/>
</dbReference>
<keyword evidence="3 10" id="KW-1134">Transmembrane beta strand</keyword>
<evidence type="ECO:0000256" key="4">
    <source>
        <dbReference type="ARBA" id="ARBA00022496"/>
    </source>
</evidence>
<dbReference type="Gene3D" id="2.40.170.20">
    <property type="entry name" value="TonB-dependent receptor, beta-barrel domain"/>
    <property type="match status" value="1"/>
</dbReference>
<dbReference type="OrthoDB" id="9768177at2"/>
<evidence type="ECO:0000256" key="11">
    <source>
        <dbReference type="RuleBase" id="RU003357"/>
    </source>
</evidence>
<keyword evidence="4" id="KW-0406">Ion transport</keyword>
<dbReference type="InterPro" id="IPR000531">
    <property type="entry name" value="Beta-barrel_TonB"/>
</dbReference>
<dbReference type="InterPro" id="IPR023997">
    <property type="entry name" value="TonB-dep_OMP_SusC/RagA_CS"/>
</dbReference>
<dbReference type="Pfam" id="PF07715">
    <property type="entry name" value="Plug"/>
    <property type="match status" value="1"/>
</dbReference>
<evidence type="ECO:0000256" key="1">
    <source>
        <dbReference type="ARBA" id="ARBA00004571"/>
    </source>
</evidence>
<evidence type="ECO:0000256" key="3">
    <source>
        <dbReference type="ARBA" id="ARBA00022452"/>
    </source>
</evidence>
<feature type="signal peptide" evidence="12">
    <location>
        <begin position="1"/>
        <end position="24"/>
    </location>
</feature>
<dbReference type="InterPro" id="IPR036942">
    <property type="entry name" value="Beta-barrel_TonB_sf"/>
</dbReference>
<feature type="chain" id="PRO_5021252700" evidence="12">
    <location>
        <begin position="25"/>
        <end position="1089"/>
    </location>
</feature>
<evidence type="ECO:0000259" key="13">
    <source>
        <dbReference type="SMART" id="SM00965"/>
    </source>
</evidence>
<dbReference type="FunFam" id="2.170.130.10:FF:000008">
    <property type="entry name" value="SusC/RagA family TonB-linked outer membrane protein"/>
    <property type="match status" value="1"/>
</dbReference>
<keyword evidence="5 10" id="KW-0812">Transmembrane</keyword>
<dbReference type="GO" id="GO:0006826">
    <property type="term" value="P:iron ion transport"/>
    <property type="evidence" value="ECO:0007669"/>
    <property type="project" value="UniProtKB-KW"/>
</dbReference>
<evidence type="ECO:0000256" key="7">
    <source>
        <dbReference type="ARBA" id="ARBA00023077"/>
    </source>
</evidence>
<dbReference type="InterPro" id="IPR023996">
    <property type="entry name" value="TonB-dep_OMP_SusC/RagA"/>
</dbReference>
<protein>
    <submittedName>
        <fullName evidence="14">SusC/RagA family TonB-linked outer membrane protein</fullName>
    </submittedName>
</protein>
<dbReference type="PROSITE" id="PS51257">
    <property type="entry name" value="PROKAR_LIPOPROTEIN"/>
    <property type="match status" value="1"/>
</dbReference>
<dbReference type="PROSITE" id="PS52016">
    <property type="entry name" value="TONB_DEPENDENT_REC_3"/>
    <property type="match status" value="1"/>
</dbReference>
<organism evidence="14 15">
    <name type="scientific">Dysgonomonas mossii</name>
    <dbReference type="NCBI Taxonomy" id="163665"/>
    <lineage>
        <taxon>Bacteria</taxon>
        <taxon>Pseudomonadati</taxon>
        <taxon>Bacteroidota</taxon>
        <taxon>Bacteroidia</taxon>
        <taxon>Bacteroidales</taxon>
        <taxon>Dysgonomonadaceae</taxon>
        <taxon>Dysgonomonas</taxon>
    </lineage>
</organism>
<evidence type="ECO:0000256" key="9">
    <source>
        <dbReference type="ARBA" id="ARBA00023237"/>
    </source>
</evidence>
<accession>A0A4Y9IKB1</accession>
<evidence type="ECO:0000256" key="10">
    <source>
        <dbReference type="PROSITE-ProRule" id="PRU01360"/>
    </source>
</evidence>
<keyword evidence="2 10" id="KW-0813">Transport</keyword>
<dbReference type="SUPFAM" id="SSF56935">
    <property type="entry name" value="Porins"/>
    <property type="match status" value="1"/>
</dbReference>
<sequence length="1089" mass="121391">MLKRKHVYTWLTVLLLSCLSHVWAQSNINIVNNNITIRAALYEIEKQSGYSVGFDETDLDVEKKLSISIRNLSLEDALKQVLKNENCSYTIKQKHIIIVSKQKKDSDLTQHSIVAQGKTVQGTVIDNQGEPLIGVSVVLEGTNNGTITDLDGSFSISVKDEKSVLLISYVGYASQRITVGKNSHIQVKLQENNKELEEVVVIGYNTVKKKDLTTAVAVVSTEDISERPIISAAQAIQGRAAGVQVVQPSGQPGSELSIRVRGATSIQAGNEPLYVVDGTPMTTISNLSANDIESMQILKDASSAAIYGARAANGVVLITTKRGKAGVRSVSFSSYVGFSKLGNKINALNTEQYKDYIKDLNKYTDTPVSIPDEETRYTNWTDAFYGTGSNQNYQLSLTSGTDKLQYFASAGYLDEQGIVKKSNFKRYNFRTNIDNQQTDWLKMGLNLAYTKTKGSKVYENRSAMRAGSILSVINTPPYIQKWDSDNPGQYDEFAYGARILSPFAANAADQTYDRSRLIGSLNLDFTLAKNLHYKTSFGIDETNSRGLYFLDPTSNSDGRSTKGRVEEESSKDFEWLWENLVTYQNKFKNKHNLSILGGATLQKAKSEEGNLAGYDLLSSYPNIRSFSAANIIDKDATWSYASEWTLASFLGRVAYDYESKYLISANMRADGSSKFAPGKRWGVFPSFSAGWRISSESFMAGTADVISDLKLRAGWGLNGNQEGIGNYSWRAQYAAGRIPPTTDNSLPGLSLYLKTPGNRELTWEKTTQTNVGIDLSMFNSRLIFTFDAYYKYTKDMLLTVYLPSYANIPGGIARNDAEMKNKGLEIAVSARSIDAKNFKWNTDFNISFNKNEVTKLGLNKVYYYATTYTTEQPAIILKEGNSLGTFYGYVSKGVDPETGNIIYEDRNENGIIDPEDRTKIGDAQPLFVFGLTNTFSYANFNLSVFFQGSYGNDIFNASKIDMTGMMDFRNQSTDVLKRWKRPGMVTEVPRPGNIENIYNSSRFVEDGSYLRLKNITLSYDFSPKFNFLKKAGIRKLQPYITAQNLWTWTKYSGYDPEVNAYDASAVELGVDYGTYPQNKSVIFGLNVEF</sequence>
<gene>
    <name evidence="14" type="ORF">E4T88_13675</name>
</gene>
<keyword evidence="4" id="KW-0410">Iron transport</keyword>
<dbReference type="Pfam" id="PF13715">
    <property type="entry name" value="CarbopepD_reg_2"/>
    <property type="match status" value="1"/>
</dbReference>
<keyword evidence="7 11" id="KW-0798">TonB box</keyword>
<evidence type="ECO:0000256" key="5">
    <source>
        <dbReference type="ARBA" id="ARBA00022692"/>
    </source>
</evidence>
<keyword evidence="12" id="KW-0732">Signal</keyword>
<dbReference type="InterPro" id="IPR012910">
    <property type="entry name" value="Plug_dom"/>
</dbReference>
<comment type="caution">
    <text evidence="14">The sequence shown here is derived from an EMBL/GenBank/DDBJ whole genome shotgun (WGS) entry which is preliminary data.</text>
</comment>
<dbReference type="AlphaFoldDB" id="A0A4Y9IKB1"/>
<dbReference type="SMART" id="SM00965">
    <property type="entry name" value="STN"/>
    <property type="match status" value="1"/>
</dbReference>
<evidence type="ECO:0000256" key="8">
    <source>
        <dbReference type="ARBA" id="ARBA00023136"/>
    </source>
</evidence>
<dbReference type="InterPro" id="IPR011662">
    <property type="entry name" value="Secretin/TonB_short_N"/>
</dbReference>
<keyword evidence="8 10" id="KW-0472">Membrane</keyword>
<proteinExistence type="inferred from homology"/>
<dbReference type="Gene3D" id="2.170.130.10">
    <property type="entry name" value="TonB-dependent receptor, plug domain"/>
    <property type="match status" value="1"/>
</dbReference>
<dbReference type="RefSeq" id="WP_135106349.1">
    <property type="nucleotide sequence ID" value="NZ_JADGKW010000004.1"/>
</dbReference>
<dbReference type="Pfam" id="PF00593">
    <property type="entry name" value="TonB_dep_Rec_b-barrel"/>
    <property type="match status" value="1"/>
</dbReference>
<dbReference type="Gene3D" id="2.60.40.1120">
    <property type="entry name" value="Carboxypeptidase-like, regulatory domain"/>
    <property type="match status" value="1"/>
</dbReference>
<name>A0A4Y9IKB1_9BACT</name>
<dbReference type="InterPro" id="IPR037066">
    <property type="entry name" value="Plug_dom_sf"/>
</dbReference>
<dbReference type="InterPro" id="IPR008969">
    <property type="entry name" value="CarboxyPept-like_regulatory"/>
</dbReference>
<evidence type="ECO:0000256" key="6">
    <source>
        <dbReference type="ARBA" id="ARBA00023004"/>
    </source>
</evidence>
<dbReference type="Proteomes" id="UP000298285">
    <property type="component" value="Unassembled WGS sequence"/>
</dbReference>
<keyword evidence="6" id="KW-0408">Iron</keyword>
<dbReference type="Pfam" id="PF07660">
    <property type="entry name" value="STN"/>
    <property type="match status" value="1"/>
</dbReference>
<comment type="similarity">
    <text evidence="10 11">Belongs to the TonB-dependent receptor family.</text>
</comment>
<dbReference type="NCBIfam" id="TIGR04057">
    <property type="entry name" value="SusC_RagA_signa"/>
    <property type="match status" value="1"/>
</dbReference>
<dbReference type="InterPro" id="IPR039426">
    <property type="entry name" value="TonB-dep_rcpt-like"/>
</dbReference>